<gene>
    <name evidence="11" type="ORF">BIT28_22800</name>
</gene>
<evidence type="ECO:0000256" key="8">
    <source>
        <dbReference type="ARBA" id="ARBA00038436"/>
    </source>
</evidence>
<dbReference type="PANTHER" id="PTHR35011">
    <property type="entry name" value="2,3-DIKETO-L-GULONATE TRAP TRANSPORTER SMALL PERMEASE PROTEIN YIAM"/>
    <property type="match status" value="1"/>
</dbReference>
<sequence length="160" mass="18572">MEQTFRYLLTGLIAVVALTQFIQVITRYVFEIPIMGLEESIVIPTLWLYMLGAVNASREDTQIRANVLEIFIKTERGHKILALIGEVISFVISLWLTYWAWDYFKYALRVWKESPTLYIPTFFHECSLFIGLVLVTGFIALHIVRLVRQLKSPSYSVHKA</sequence>
<comment type="function">
    <text evidence="9">Part of the tripartite ATP-independent periplasmic (TRAP) transport system.</text>
</comment>
<proteinExistence type="inferred from homology"/>
<dbReference type="STRING" id="1903952.BIT28_22800"/>
<keyword evidence="3" id="KW-1003">Cell membrane</keyword>
<organism evidence="11 12">
    <name type="scientific">Photobacterium proteolyticum</name>
    <dbReference type="NCBI Taxonomy" id="1903952"/>
    <lineage>
        <taxon>Bacteria</taxon>
        <taxon>Pseudomonadati</taxon>
        <taxon>Pseudomonadota</taxon>
        <taxon>Gammaproteobacteria</taxon>
        <taxon>Vibrionales</taxon>
        <taxon>Vibrionaceae</taxon>
        <taxon>Photobacterium</taxon>
    </lineage>
</organism>
<dbReference type="Pfam" id="PF04290">
    <property type="entry name" value="DctQ"/>
    <property type="match status" value="1"/>
</dbReference>
<evidence type="ECO:0000256" key="2">
    <source>
        <dbReference type="ARBA" id="ARBA00022448"/>
    </source>
</evidence>
<feature type="transmembrane region" description="Helical" evidence="9">
    <location>
        <begin position="7"/>
        <end position="29"/>
    </location>
</feature>
<dbReference type="OrthoDB" id="6104548at2"/>
<comment type="subcellular location">
    <subcellularLocation>
        <location evidence="1 9">Cell inner membrane</location>
        <topology evidence="1 9">Multi-pass membrane protein</topology>
    </subcellularLocation>
</comment>
<keyword evidence="5 9" id="KW-0812">Transmembrane</keyword>
<evidence type="ECO:0000256" key="3">
    <source>
        <dbReference type="ARBA" id="ARBA00022475"/>
    </source>
</evidence>
<evidence type="ECO:0000256" key="7">
    <source>
        <dbReference type="ARBA" id="ARBA00023136"/>
    </source>
</evidence>
<evidence type="ECO:0000259" key="10">
    <source>
        <dbReference type="Pfam" id="PF04290"/>
    </source>
</evidence>
<dbReference type="GO" id="GO:0015740">
    <property type="term" value="P:C4-dicarboxylate transport"/>
    <property type="evidence" value="ECO:0007669"/>
    <property type="project" value="TreeGrafter"/>
</dbReference>
<evidence type="ECO:0000256" key="9">
    <source>
        <dbReference type="RuleBase" id="RU369079"/>
    </source>
</evidence>
<dbReference type="Proteomes" id="UP000186905">
    <property type="component" value="Unassembled WGS sequence"/>
</dbReference>
<dbReference type="EMBL" id="MJIL01000075">
    <property type="protein sequence ID" value="OLQ75469.1"/>
    <property type="molecule type" value="Genomic_DNA"/>
</dbReference>
<feature type="transmembrane region" description="Helical" evidence="9">
    <location>
        <begin position="41"/>
        <end position="59"/>
    </location>
</feature>
<dbReference type="InterPro" id="IPR007387">
    <property type="entry name" value="TRAP_DctQ"/>
</dbReference>
<keyword evidence="4 9" id="KW-0997">Cell inner membrane</keyword>
<evidence type="ECO:0000313" key="12">
    <source>
        <dbReference type="Proteomes" id="UP000186905"/>
    </source>
</evidence>
<dbReference type="AlphaFoldDB" id="A0A1Q9GLQ0"/>
<evidence type="ECO:0000256" key="1">
    <source>
        <dbReference type="ARBA" id="ARBA00004429"/>
    </source>
</evidence>
<feature type="domain" description="Tripartite ATP-independent periplasmic transporters DctQ component" evidence="10">
    <location>
        <begin position="18"/>
        <end position="148"/>
    </location>
</feature>
<dbReference type="RefSeq" id="WP_075764464.1">
    <property type="nucleotide sequence ID" value="NZ_MJIL01000075.1"/>
</dbReference>
<feature type="transmembrane region" description="Helical" evidence="9">
    <location>
        <begin position="80"/>
        <end position="101"/>
    </location>
</feature>
<feature type="transmembrane region" description="Helical" evidence="9">
    <location>
        <begin position="121"/>
        <end position="144"/>
    </location>
</feature>
<evidence type="ECO:0000256" key="6">
    <source>
        <dbReference type="ARBA" id="ARBA00022989"/>
    </source>
</evidence>
<dbReference type="GO" id="GO:0005886">
    <property type="term" value="C:plasma membrane"/>
    <property type="evidence" value="ECO:0007669"/>
    <property type="project" value="UniProtKB-SubCell"/>
</dbReference>
<keyword evidence="6 9" id="KW-1133">Transmembrane helix</keyword>
<protein>
    <recommendedName>
        <fullName evidence="9">TRAP transporter small permease protein</fullName>
    </recommendedName>
</protein>
<reference evidence="11 12" key="1">
    <citation type="submission" date="2016-09" db="EMBL/GenBank/DDBJ databases">
        <title>Photobacterium proteolyticum sp. nov. a protease producing bacterium isolated from ocean sediments of Laizhou Bay.</title>
        <authorList>
            <person name="Li Y."/>
        </authorList>
    </citation>
    <scope>NUCLEOTIDE SEQUENCE [LARGE SCALE GENOMIC DNA]</scope>
    <source>
        <strain evidence="11 12">13-12</strain>
    </source>
</reference>
<evidence type="ECO:0000256" key="4">
    <source>
        <dbReference type="ARBA" id="ARBA00022519"/>
    </source>
</evidence>
<dbReference type="GO" id="GO:0022857">
    <property type="term" value="F:transmembrane transporter activity"/>
    <property type="evidence" value="ECO:0007669"/>
    <property type="project" value="UniProtKB-UniRule"/>
</dbReference>
<evidence type="ECO:0000313" key="11">
    <source>
        <dbReference type="EMBL" id="OLQ75469.1"/>
    </source>
</evidence>
<keyword evidence="2 9" id="KW-0813">Transport</keyword>
<keyword evidence="7 9" id="KW-0472">Membrane</keyword>
<name>A0A1Q9GLQ0_9GAMM</name>
<comment type="similarity">
    <text evidence="8 9">Belongs to the TRAP transporter small permease family.</text>
</comment>
<accession>A0A1Q9GLQ0</accession>
<dbReference type="InterPro" id="IPR055348">
    <property type="entry name" value="DctQ"/>
</dbReference>
<dbReference type="PANTHER" id="PTHR35011:SF2">
    <property type="entry name" value="2,3-DIKETO-L-GULONATE TRAP TRANSPORTER SMALL PERMEASE PROTEIN YIAM"/>
    <property type="match status" value="1"/>
</dbReference>
<keyword evidence="12" id="KW-1185">Reference proteome</keyword>
<evidence type="ECO:0000256" key="5">
    <source>
        <dbReference type="ARBA" id="ARBA00022692"/>
    </source>
</evidence>
<comment type="subunit">
    <text evidence="9">The complex comprises the extracytoplasmic solute receptor protein and the two transmembrane proteins.</text>
</comment>
<comment type="caution">
    <text evidence="11">The sequence shown here is derived from an EMBL/GenBank/DDBJ whole genome shotgun (WGS) entry which is preliminary data.</text>
</comment>